<dbReference type="InterPro" id="IPR052895">
    <property type="entry name" value="HetReg/Transcr_Mod"/>
</dbReference>
<sequence>MILPLETVHEHSWHGYIYDSLPLKQDEFRLLKLYPASTRQAPIFIELFKIDKLHPEVPTPSYDAISYRWGDQTDRRFLTANGQRISVTRSLHTALTYMRDESSTRILWIDGVCINQNDTVERGQQVLQMGSIFSGAETVRIFVGEAEDNDKIAQATNLLSSLETMEDDRGIVERMKLDEYGSRGLINLLRRPYWQRMWMFQEIVLSRNAVVHCGPYEISWKNLRKFNTISASPGIWFEAQVRCGWILELRRTLFQIAHFFISKVEARDMRNILQPTRHLQCTDPRDKLFSLLGVCKTIPIHADYSRSVRDIYTDFTRRCLEDYYNNEDGMSLLLTAGLWNPGNGPQLNLPSWVPDYRGTHGVDIRYLAASQLKHFRATMNEDPHIAFP</sequence>
<dbReference type="Pfam" id="PF06985">
    <property type="entry name" value="HET"/>
    <property type="match status" value="1"/>
</dbReference>
<comment type="caution">
    <text evidence="2">The sequence shown here is derived from an EMBL/GenBank/DDBJ whole genome shotgun (WGS) entry which is preliminary data.</text>
</comment>
<evidence type="ECO:0000313" key="3">
    <source>
        <dbReference type="Proteomes" id="UP001396898"/>
    </source>
</evidence>
<name>A0ABR1SIN0_9PEZI</name>
<organism evidence="2 3">
    <name type="scientific">Apiospora marii</name>
    <dbReference type="NCBI Taxonomy" id="335849"/>
    <lineage>
        <taxon>Eukaryota</taxon>
        <taxon>Fungi</taxon>
        <taxon>Dikarya</taxon>
        <taxon>Ascomycota</taxon>
        <taxon>Pezizomycotina</taxon>
        <taxon>Sordariomycetes</taxon>
        <taxon>Xylariomycetidae</taxon>
        <taxon>Amphisphaeriales</taxon>
        <taxon>Apiosporaceae</taxon>
        <taxon>Apiospora</taxon>
    </lineage>
</organism>
<dbReference type="PANTHER" id="PTHR24148">
    <property type="entry name" value="ANKYRIN REPEAT DOMAIN-CONTAINING PROTEIN 39 HOMOLOG-RELATED"/>
    <property type="match status" value="1"/>
</dbReference>
<protein>
    <recommendedName>
        <fullName evidence="1">Heterokaryon incompatibility domain-containing protein</fullName>
    </recommendedName>
</protein>
<reference evidence="2 3" key="1">
    <citation type="submission" date="2023-01" db="EMBL/GenBank/DDBJ databases">
        <title>Analysis of 21 Apiospora genomes using comparative genomics revels a genus with tremendous synthesis potential of carbohydrate active enzymes and secondary metabolites.</title>
        <authorList>
            <person name="Sorensen T."/>
        </authorList>
    </citation>
    <scope>NUCLEOTIDE SEQUENCE [LARGE SCALE GENOMIC DNA]</scope>
    <source>
        <strain evidence="2 3">CBS 20057</strain>
    </source>
</reference>
<feature type="domain" description="Heterokaryon incompatibility" evidence="1">
    <location>
        <begin position="62"/>
        <end position="202"/>
    </location>
</feature>
<dbReference type="PANTHER" id="PTHR24148:SF64">
    <property type="entry name" value="HETEROKARYON INCOMPATIBILITY DOMAIN-CONTAINING PROTEIN"/>
    <property type="match status" value="1"/>
</dbReference>
<accession>A0ABR1SIN0</accession>
<dbReference type="Proteomes" id="UP001396898">
    <property type="component" value="Unassembled WGS sequence"/>
</dbReference>
<gene>
    <name evidence="2" type="ORF">PG991_003139</name>
</gene>
<evidence type="ECO:0000259" key="1">
    <source>
        <dbReference type="Pfam" id="PF06985"/>
    </source>
</evidence>
<dbReference type="InterPro" id="IPR010730">
    <property type="entry name" value="HET"/>
</dbReference>
<evidence type="ECO:0000313" key="2">
    <source>
        <dbReference type="EMBL" id="KAK8033741.1"/>
    </source>
</evidence>
<proteinExistence type="predicted"/>
<dbReference type="EMBL" id="JAQQWI010000006">
    <property type="protein sequence ID" value="KAK8033741.1"/>
    <property type="molecule type" value="Genomic_DNA"/>
</dbReference>
<keyword evidence="3" id="KW-1185">Reference proteome</keyword>